<protein>
    <recommendedName>
        <fullName evidence="9">Ribosomal RNA-processing protein 40</fullName>
    </recommendedName>
</protein>
<dbReference type="CDD" id="cd22526">
    <property type="entry name" value="KH-I_Rrp40"/>
    <property type="match status" value="1"/>
</dbReference>
<dbReference type="Gene3D" id="2.40.50.140">
    <property type="entry name" value="Nucleic acid-binding proteins"/>
    <property type="match status" value="1"/>
</dbReference>
<keyword evidence="8" id="KW-0539">Nucleus</keyword>
<keyword evidence="7" id="KW-0694">RNA-binding</keyword>
<dbReference type="InterPro" id="IPR036612">
    <property type="entry name" value="KH_dom_type_1_sf"/>
</dbReference>
<evidence type="ECO:0000256" key="2">
    <source>
        <dbReference type="ARBA" id="ARBA00004604"/>
    </source>
</evidence>
<keyword evidence="6" id="KW-0271">Exosome</keyword>
<comment type="similarity">
    <text evidence="3">Belongs to the RRP40 family.</text>
</comment>
<dbReference type="GO" id="GO:0000177">
    <property type="term" value="C:cytoplasmic exosome (RNase complex)"/>
    <property type="evidence" value="ECO:0007669"/>
    <property type="project" value="TreeGrafter"/>
</dbReference>
<dbReference type="Pfam" id="PF21262">
    <property type="entry name" value="RRP40_S1"/>
    <property type="match status" value="1"/>
</dbReference>
<dbReference type="InterPro" id="IPR049469">
    <property type="entry name" value="RRP40_KH-I"/>
</dbReference>
<dbReference type="GO" id="GO:0000467">
    <property type="term" value="P:exonucleolytic trimming to generate mature 3'-end of 5.8S rRNA from tricistronic rRNA transcript (SSU-rRNA, 5.8S rRNA, LSU-rRNA)"/>
    <property type="evidence" value="ECO:0007669"/>
    <property type="project" value="TreeGrafter"/>
</dbReference>
<dbReference type="GO" id="GO:0010468">
    <property type="term" value="P:regulation of gene expression"/>
    <property type="evidence" value="ECO:0007669"/>
    <property type="project" value="UniProtKB-ARBA"/>
</dbReference>
<dbReference type="Pfam" id="PF18311">
    <property type="entry name" value="Rrp40_N"/>
    <property type="match status" value="1"/>
</dbReference>
<evidence type="ECO:0000259" key="10">
    <source>
        <dbReference type="Pfam" id="PF15985"/>
    </source>
</evidence>
<evidence type="ECO:0000256" key="1">
    <source>
        <dbReference type="ARBA" id="ARBA00004496"/>
    </source>
</evidence>
<feature type="domain" description="Exosome complex exonuclease Rrp40 N-terminal" evidence="11">
    <location>
        <begin position="22"/>
        <end position="59"/>
    </location>
</feature>
<dbReference type="Gene3D" id="3.30.1370.10">
    <property type="entry name" value="K Homology domain, type 1"/>
    <property type="match status" value="1"/>
</dbReference>
<dbReference type="SUPFAM" id="SSF50249">
    <property type="entry name" value="Nucleic acid-binding proteins"/>
    <property type="match status" value="1"/>
</dbReference>
<evidence type="ECO:0000313" key="12">
    <source>
        <dbReference type="EMBL" id="CAG6629228.1"/>
    </source>
</evidence>
<evidence type="ECO:0000256" key="7">
    <source>
        <dbReference type="ARBA" id="ARBA00022884"/>
    </source>
</evidence>
<dbReference type="GO" id="GO:0071051">
    <property type="term" value="P:poly(A)-dependent snoRNA 3'-end processing"/>
    <property type="evidence" value="ECO:0007669"/>
    <property type="project" value="TreeGrafter"/>
</dbReference>
<dbReference type="InterPro" id="IPR037319">
    <property type="entry name" value="Rrp40_S1"/>
</dbReference>
<evidence type="ECO:0000256" key="9">
    <source>
        <dbReference type="ARBA" id="ARBA00030615"/>
    </source>
</evidence>
<dbReference type="GO" id="GO:0005730">
    <property type="term" value="C:nucleolus"/>
    <property type="evidence" value="ECO:0007669"/>
    <property type="project" value="UniProtKB-SubCell"/>
</dbReference>
<dbReference type="PANTHER" id="PTHR21321">
    <property type="entry name" value="PNAS-3 RELATED"/>
    <property type="match status" value="1"/>
</dbReference>
<evidence type="ECO:0000256" key="3">
    <source>
        <dbReference type="ARBA" id="ARBA00007841"/>
    </source>
</evidence>
<dbReference type="GO" id="GO:0034475">
    <property type="term" value="P:U4 snRNA 3'-end processing"/>
    <property type="evidence" value="ECO:0007669"/>
    <property type="project" value="TreeGrafter"/>
</dbReference>
<dbReference type="InterPro" id="IPR012340">
    <property type="entry name" value="NA-bd_OB-fold"/>
</dbReference>
<dbReference type="Gene3D" id="2.40.50.100">
    <property type="match status" value="1"/>
</dbReference>
<dbReference type="InterPro" id="IPR004088">
    <property type="entry name" value="KH_dom_type_1"/>
</dbReference>
<keyword evidence="4" id="KW-0963">Cytoplasm</keyword>
<name>A0A8D8QCA3_9HEMI</name>
<evidence type="ECO:0000256" key="6">
    <source>
        <dbReference type="ARBA" id="ARBA00022835"/>
    </source>
</evidence>
<evidence type="ECO:0000256" key="4">
    <source>
        <dbReference type="ARBA" id="ARBA00022490"/>
    </source>
</evidence>
<dbReference type="SUPFAM" id="SSF54791">
    <property type="entry name" value="Eukaryotic type KH-domain (KH-domain type I)"/>
    <property type="match status" value="1"/>
</dbReference>
<dbReference type="AlphaFoldDB" id="A0A8D8QCA3"/>
<evidence type="ECO:0000259" key="11">
    <source>
        <dbReference type="Pfam" id="PF18311"/>
    </source>
</evidence>
<dbReference type="PANTHER" id="PTHR21321:SF1">
    <property type="entry name" value="EXOSOME COMPLEX COMPONENT RRP40"/>
    <property type="match status" value="1"/>
</dbReference>
<dbReference type="GO" id="GO:0071038">
    <property type="term" value="P:TRAMP-dependent tRNA surveillance pathway"/>
    <property type="evidence" value="ECO:0007669"/>
    <property type="project" value="TreeGrafter"/>
</dbReference>
<organism evidence="12">
    <name type="scientific">Cacopsylla melanoneura</name>
    <dbReference type="NCBI Taxonomy" id="428564"/>
    <lineage>
        <taxon>Eukaryota</taxon>
        <taxon>Metazoa</taxon>
        <taxon>Ecdysozoa</taxon>
        <taxon>Arthropoda</taxon>
        <taxon>Hexapoda</taxon>
        <taxon>Insecta</taxon>
        <taxon>Pterygota</taxon>
        <taxon>Neoptera</taxon>
        <taxon>Paraneoptera</taxon>
        <taxon>Hemiptera</taxon>
        <taxon>Sternorrhyncha</taxon>
        <taxon>Psylloidea</taxon>
        <taxon>Psyllidae</taxon>
        <taxon>Psyllinae</taxon>
        <taxon>Cacopsylla</taxon>
    </lineage>
</organism>
<dbReference type="FunFam" id="2.40.50.140:FF:000112">
    <property type="entry name" value="Exosome complex component RRP40"/>
    <property type="match status" value="1"/>
</dbReference>
<sequence length="226" mass="24907">MELVNSVVMAGDSLHLSAEPRLVLGPGLRRESSQIIVSQNGILRHTKPFTYYVDYVQRRYVPTRGDTVIGVVTSRSGENYRVDIGSADSAVLSYLAFEGATKKNPPKVETGDVVAGKLLTANKDMESELVCVDSRGKEFILGILSDGYLLHTSIHLCRKLLNAKCPLLKALATRSKARLELVIGMNGKIWLRADTFGETVRLGNLILRCELMSNEEIQQLCETGLK</sequence>
<proteinExistence type="inferred from homology"/>
<dbReference type="GO" id="GO:0000176">
    <property type="term" value="C:nuclear exosome (RNase complex)"/>
    <property type="evidence" value="ECO:0007669"/>
    <property type="project" value="TreeGrafter"/>
</dbReference>
<dbReference type="CDD" id="cd05790">
    <property type="entry name" value="S1_Rrp40"/>
    <property type="match status" value="1"/>
</dbReference>
<evidence type="ECO:0000256" key="5">
    <source>
        <dbReference type="ARBA" id="ARBA00022552"/>
    </source>
</evidence>
<keyword evidence="5" id="KW-0698">rRNA processing</keyword>
<dbReference type="GO" id="GO:0071035">
    <property type="term" value="P:nuclear polyadenylation-dependent rRNA catabolic process"/>
    <property type="evidence" value="ECO:0007669"/>
    <property type="project" value="TreeGrafter"/>
</dbReference>
<dbReference type="SUPFAM" id="SSF110324">
    <property type="entry name" value="Ribosomal L27 protein-like"/>
    <property type="match status" value="1"/>
</dbReference>
<dbReference type="Pfam" id="PF15985">
    <property type="entry name" value="KH_6"/>
    <property type="match status" value="1"/>
</dbReference>
<dbReference type="EMBL" id="HBUF01070142">
    <property type="protein sequence ID" value="CAG6629228.1"/>
    <property type="molecule type" value="Transcribed_RNA"/>
</dbReference>
<evidence type="ECO:0000256" key="8">
    <source>
        <dbReference type="ARBA" id="ARBA00023242"/>
    </source>
</evidence>
<reference evidence="12" key="1">
    <citation type="submission" date="2021-05" db="EMBL/GenBank/DDBJ databases">
        <authorList>
            <person name="Alioto T."/>
            <person name="Alioto T."/>
            <person name="Gomez Garrido J."/>
        </authorList>
    </citation>
    <scope>NUCLEOTIDE SEQUENCE</scope>
</reference>
<dbReference type="GO" id="GO:0003723">
    <property type="term" value="F:RNA binding"/>
    <property type="evidence" value="ECO:0007669"/>
    <property type="project" value="UniProtKB-KW"/>
</dbReference>
<dbReference type="InterPro" id="IPR041054">
    <property type="entry name" value="Rrp40_N_euk"/>
</dbReference>
<comment type="subcellular location">
    <subcellularLocation>
        <location evidence="1">Cytoplasm</location>
    </subcellularLocation>
    <subcellularLocation>
        <location evidence="2">Nucleus</location>
        <location evidence="2">Nucleolus</location>
    </subcellularLocation>
</comment>
<accession>A0A8D8QCA3</accession>
<dbReference type="InterPro" id="IPR026699">
    <property type="entry name" value="Exosome_RNA_bind1/RRP40/RRP4"/>
</dbReference>
<feature type="domain" description="K Homology" evidence="10">
    <location>
        <begin position="147"/>
        <end position="194"/>
    </location>
</feature>
<dbReference type="GO" id="GO:0071034">
    <property type="term" value="P:CUT catabolic process"/>
    <property type="evidence" value="ECO:0007669"/>
    <property type="project" value="TreeGrafter"/>
</dbReference>